<evidence type="ECO:0000313" key="5">
    <source>
        <dbReference type="Proteomes" id="UP000309133"/>
    </source>
</evidence>
<feature type="region of interest" description="Disordered" evidence="1">
    <location>
        <begin position="699"/>
        <end position="749"/>
    </location>
</feature>
<dbReference type="Pfam" id="PF04536">
    <property type="entry name" value="TPM_phosphatase"/>
    <property type="match status" value="1"/>
</dbReference>
<dbReference type="AlphaFoldDB" id="A0A4S4FFD1"/>
<feature type="transmembrane region" description="Helical" evidence="2">
    <location>
        <begin position="44"/>
        <end position="66"/>
    </location>
</feature>
<evidence type="ECO:0000259" key="3">
    <source>
        <dbReference type="Pfam" id="PF04536"/>
    </source>
</evidence>
<dbReference type="InterPro" id="IPR007621">
    <property type="entry name" value="TPM_dom"/>
</dbReference>
<gene>
    <name evidence="4" type="ORF">E6C64_16435</name>
</gene>
<organism evidence="4 5">
    <name type="scientific">Naasia lichenicola</name>
    <dbReference type="NCBI Taxonomy" id="2565933"/>
    <lineage>
        <taxon>Bacteria</taxon>
        <taxon>Bacillati</taxon>
        <taxon>Actinomycetota</taxon>
        <taxon>Actinomycetes</taxon>
        <taxon>Micrococcales</taxon>
        <taxon>Microbacteriaceae</taxon>
        <taxon>Naasia</taxon>
    </lineage>
</organism>
<dbReference type="Gene3D" id="3.10.310.50">
    <property type="match status" value="1"/>
</dbReference>
<keyword evidence="5" id="KW-1185">Reference proteome</keyword>
<dbReference type="Proteomes" id="UP000309133">
    <property type="component" value="Unassembled WGS sequence"/>
</dbReference>
<feature type="compositionally biased region" description="Gly residues" evidence="1">
    <location>
        <begin position="720"/>
        <end position="749"/>
    </location>
</feature>
<keyword evidence="2" id="KW-0472">Membrane</keyword>
<proteinExistence type="predicted"/>
<evidence type="ECO:0000256" key="2">
    <source>
        <dbReference type="SAM" id="Phobius"/>
    </source>
</evidence>
<feature type="region of interest" description="Disordered" evidence="1">
    <location>
        <begin position="201"/>
        <end position="220"/>
    </location>
</feature>
<feature type="compositionally biased region" description="Gly residues" evidence="1">
    <location>
        <begin position="209"/>
        <end position="220"/>
    </location>
</feature>
<feature type="domain" description="TPM" evidence="3">
    <location>
        <begin position="77"/>
        <end position="194"/>
    </location>
</feature>
<evidence type="ECO:0000313" key="4">
    <source>
        <dbReference type="EMBL" id="THG28422.1"/>
    </source>
</evidence>
<protein>
    <submittedName>
        <fullName evidence="4">TPM domain-containing protein</fullName>
    </submittedName>
</protein>
<comment type="caution">
    <text evidence="4">The sequence shown here is derived from an EMBL/GenBank/DDBJ whole genome shotgun (WGS) entry which is preliminary data.</text>
</comment>
<feature type="transmembrane region" description="Helical" evidence="2">
    <location>
        <begin position="228"/>
        <end position="249"/>
    </location>
</feature>
<reference evidence="4 5" key="1">
    <citation type="submission" date="2019-04" db="EMBL/GenBank/DDBJ databases">
        <authorList>
            <person name="Jiang L."/>
        </authorList>
    </citation>
    <scope>NUCLEOTIDE SEQUENCE [LARGE SCALE GENOMIC DNA]</scope>
    <source>
        <strain evidence="4 5">YIM 131853</strain>
    </source>
</reference>
<evidence type="ECO:0000256" key="1">
    <source>
        <dbReference type="SAM" id="MobiDB-lite"/>
    </source>
</evidence>
<dbReference type="EMBL" id="SSSM01000006">
    <property type="protein sequence ID" value="THG28422.1"/>
    <property type="molecule type" value="Genomic_DNA"/>
</dbReference>
<keyword evidence="2" id="KW-1133">Transmembrane helix</keyword>
<accession>A0A4S4FFD1</accession>
<feature type="compositionally biased region" description="Gly residues" evidence="1">
    <location>
        <begin position="699"/>
        <end position="713"/>
    </location>
</feature>
<keyword evidence="2" id="KW-0812">Transmembrane</keyword>
<sequence>MIPTKFRRYSAGTYTLLLYPVHRVRGYGEQVRSSKDRSPRGRRFLLSAIGALGIAASVSFAAPAWAEDPVEFGGADIVDTANALSGTETSQVQSAIDELQQKTGTTLLVAYIDTPTSPSDIEDWSNEVVDSNGLGTGNALLVVAVEARQYWFSADSSVELSDTQLQDIESDDIVPYLADDDWAGAAIGAATGIASGLGSSLSGSTGSSTGSGTGSDTGSDGGSGGFNLLPTVLILGGFAALIVIIVVSVSRRRRRTQPDAVAGPSQRDLDLQSGKLLVELDDAVKTSEQELGFAVAEFGEQQTAAFSAALTSARGKLREAFRLKQQLDDAHADTDQQKREWTTQIIALCESADAELDAQTDAFDKLRELGRNAPAALTAVTGDLERTTARIDASEAQLTVLAARYAPSALEPVAQNVAQARKLVGFATAESSRAAASLRSGAAGEAAVAVRNAQQSVAQVGQLLDTVDRTGPDLEAATGKLDDAARELTSDLDESAALTPAAKALTPPELDALVADARKTLAAAGSGGDARRDPVAALTAMVAAEARVDAALAPARENAKRIERARATLERAIAGARSQIDTANDFITTRRGSVGDGARTRLAEAQRHLDQAISLGFNDPEAAIADAQAASSLAVSALNFAKTDVGDFWTSGSGGYGSGSSWSGGSRSNSSSGDDVAGAVLGGIIGGLFSGGGSGGGYRSSGRSSGGFGGFSGGSSSRRSGGGGSFGGGSRSFGGSRSGGGRRGGGGRF</sequence>
<name>A0A4S4FFD1_9MICO</name>